<evidence type="ECO:0000259" key="1">
    <source>
        <dbReference type="Pfam" id="PF01593"/>
    </source>
</evidence>
<name>A0ABR1F2Q1_9ASCO</name>
<evidence type="ECO:0000313" key="2">
    <source>
        <dbReference type="EMBL" id="KAK7204129.1"/>
    </source>
</evidence>
<evidence type="ECO:0000313" key="3">
    <source>
        <dbReference type="Proteomes" id="UP001498771"/>
    </source>
</evidence>
<organism evidence="2 3">
    <name type="scientific">Myxozyma melibiosi</name>
    <dbReference type="NCBI Taxonomy" id="54550"/>
    <lineage>
        <taxon>Eukaryota</taxon>
        <taxon>Fungi</taxon>
        <taxon>Dikarya</taxon>
        <taxon>Ascomycota</taxon>
        <taxon>Saccharomycotina</taxon>
        <taxon>Lipomycetes</taxon>
        <taxon>Lipomycetales</taxon>
        <taxon>Lipomycetaceae</taxon>
        <taxon>Myxozyma</taxon>
    </lineage>
</organism>
<dbReference type="EMBL" id="JBBJBU010000009">
    <property type="protein sequence ID" value="KAK7204129.1"/>
    <property type="molecule type" value="Genomic_DNA"/>
</dbReference>
<dbReference type="InterPro" id="IPR002937">
    <property type="entry name" value="Amino_oxidase"/>
</dbReference>
<protein>
    <recommendedName>
        <fullName evidence="1">Amine oxidase domain-containing protein</fullName>
    </recommendedName>
</protein>
<gene>
    <name evidence="2" type="ORF">BZA70DRAFT_290676</name>
</gene>
<keyword evidence="3" id="KW-1185">Reference proteome</keyword>
<accession>A0ABR1F2Q1</accession>
<dbReference type="PANTHER" id="PTHR10742:SF414">
    <property type="entry name" value="CONTAINING AMINE OXIDASE, PUTATIVE (AFU_ORTHOLOGUE AFUA_3G12150)-RELATED"/>
    <property type="match status" value="1"/>
</dbReference>
<dbReference type="Gene3D" id="3.90.660.10">
    <property type="match status" value="1"/>
</dbReference>
<sequence length="487" mass="53452">MTRVAIIGAGTAGLSCCRKLLELLDEPDSSEIDKIVIYEARDRFGGRIHSASLDPSATAVDLGPNWLHGDSSANSAQRFYHAPEVTLHDVGDRNVIIAPDGRVLGPREQVEVEGYMWEYVDRAIAYSAAHCAEIPASASLVDFVKQELEREEGESEDKERMEKKRERVLSAIEMFGFYIGEAAARQSLKYACLEEMAPGDTMYVASGYGGILRAMAEPVLAAAAAANKKVEVRLCAPVVAVESEIEKQKSKVVTRDGGQEWFEKVVVAVPLGVLKAEGIRFAPELPAEVRRAVRDVGYGRLEKVYMKFSRAFWGTNDQFEFLSPRYAQDTNDQHWPMTAISLAQLPGRHGQAALLWYTYGEISERVVRELESSKSDDEAIAAATAFFAPYYSRIPGFDAAVDERPEKVVWTRWSEDEYAGYGSYTNAMVGLEEGREKLGVLRTGMGGRGVYFAGEHCADELQIGTVGGAVMAGEQAAERCLSGRGGD</sequence>
<dbReference type="Gene3D" id="3.50.50.60">
    <property type="entry name" value="FAD/NAD(P)-binding domain"/>
    <property type="match status" value="1"/>
</dbReference>
<comment type="caution">
    <text evidence="2">The sequence shown here is derived from an EMBL/GenBank/DDBJ whole genome shotgun (WGS) entry which is preliminary data.</text>
</comment>
<dbReference type="InterPro" id="IPR050281">
    <property type="entry name" value="Flavin_monoamine_oxidase"/>
</dbReference>
<dbReference type="GeneID" id="90039744"/>
<dbReference type="SUPFAM" id="SSF54373">
    <property type="entry name" value="FAD-linked reductases, C-terminal domain"/>
    <property type="match status" value="1"/>
</dbReference>
<reference evidence="2 3" key="1">
    <citation type="submission" date="2024-03" db="EMBL/GenBank/DDBJ databases">
        <title>Genome-scale model development and genomic sequencing of the oleaginous clade Lipomyces.</title>
        <authorList>
            <consortium name="Lawrence Berkeley National Laboratory"/>
            <person name="Czajka J.J."/>
            <person name="Han Y."/>
            <person name="Kim J."/>
            <person name="Mondo S.J."/>
            <person name="Hofstad B.A."/>
            <person name="Robles A."/>
            <person name="Haridas S."/>
            <person name="Riley R."/>
            <person name="LaButti K."/>
            <person name="Pangilinan J."/>
            <person name="Andreopoulos W."/>
            <person name="Lipzen A."/>
            <person name="Yan J."/>
            <person name="Wang M."/>
            <person name="Ng V."/>
            <person name="Grigoriev I.V."/>
            <person name="Spatafora J.W."/>
            <person name="Magnuson J.K."/>
            <person name="Baker S.E."/>
            <person name="Pomraning K.R."/>
        </authorList>
    </citation>
    <scope>NUCLEOTIDE SEQUENCE [LARGE SCALE GENOMIC DNA]</scope>
    <source>
        <strain evidence="2 3">Phaff 52-87</strain>
    </source>
</reference>
<feature type="domain" description="Amine oxidase" evidence="1">
    <location>
        <begin position="12"/>
        <end position="481"/>
    </location>
</feature>
<dbReference type="Pfam" id="PF01593">
    <property type="entry name" value="Amino_oxidase"/>
    <property type="match status" value="1"/>
</dbReference>
<dbReference type="RefSeq" id="XP_064767162.1">
    <property type="nucleotide sequence ID" value="XM_064914232.1"/>
</dbReference>
<dbReference type="PANTHER" id="PTHR10742">
    <property type="entry name" value="FLAVIN MONOAMINE OXIDASE"/>
    <property type="match status" value="1"/>
</dbReference>
<dbReference type="Proteomes" id="UP001498771">
    <property type="component" value="Unassembled WGS sequence"/>
</dbReference>
<dbReference type="SUPFAM" id="SSF51905">
    <property type="entry name" value="FAD/NAD(P)-binding domain"/>
    <property type="match status" value="1"/>
</dbReference>
<proteinExistence type="predicted"/>
<dbReference type="InterPro" id="IPR036188">
    <property type="entry name" value="FAD/NAD-bd_sf"/>
</dbReference>
<dbReference type="PROSITE" id="PS51257">
    <property type="entry name" value="PROKAR_LIPOPROTEIN"/>
    <property type="match status" value="1"/>
</dbReference>